<dbReference type="SUPFAM" id="SSF48350">
    <property type="entry name" value="GTPase activation domain, GAP"/>
    <property type="match status" value="1"/>
</dbReference>
<dbReference type="InterPro" id="IPR008936">
    <property type="entry name" value="Rho_GTPase_activation_prot"/>
</dbReference>
<dbReference type="GO" id="GO:0016020">
    <property type="term" value="C:membrane"/>
    <property type="evidence" value="ECO:0007669"/>
    <property type="project" value="TreeGrafter"/>
</dbReference>
<dbReference type="CDD" id="cd00159">
    <property type="entry name" value="RhoGAP"/>
    <property type="match status" value="1"/>
</dbReference>
<evidence type="ECO:0000313" key="6">
    <source>
        <dbReference type="EMBL" id="CAI5760388.1"/>
    </source>
</evidence>
<dbReference type="InterPro" id="IPR000651">
    <property type="entry name" value="Ras-like_Gua-exchang_fac_N"/>
</dbReference>
<dbReference type="GO" id="GO:0005085">
    <property type="term" value="F:guanyl-nucleotide exchange factor activity"/>
    <property type="evidence" value="ECO:0007669"/>
    <property type="project" value="UniProtKB-KW"/>
</dbReference>
<dbReference type="InterPro" id="IPR023578">
    <property type="entry name" value="Ras_GEF_dom_sf"/>
</dbReference>
<dbReference type="SMART" id="SM00229">
    <property type="entry name" value="RasGEFN"/>
    <property type="match status" value="1"/>
</dbReference>
<protein>
    <recommendedName>
        <fullName evidence="8">Bem2p</fullName>
    </recommendedName>
</protein>
<feature type="domain" description="PH" evidence="3">
    <location>
        <begin position="1416"/>
        <end position="1520"/>
    </location>
</feature>
<keyword evidence="1" id="KW-0343">GTPase activation</keyword>
<dbReference type="Pfam" id="PF00620">
    <property type="entry name" value="RhoGAP"/>
    <property type="match status" value="1"/>
</dbReference>
<evidence type="ECO:0000259" key="5">
    <source>
        <dbReference type="PROSITE" id="PS50238"/>
    </source>
</evidence>
<evidence type="ECO:0000256" key="1">
    <source>
        <dbReference type="ARBA" id="ARBA00022468"/>
    </source>
</evidence>
<dbReference type="PANTHER" id="PTHR23182:SF1">
    <property type="entry name" value="RHO GTPASE ACTIVATING PROTEIN AT 1A, ISOFORM E"/>
    <property type="match status" value="1"/>
</dbReference>
<evidence type="ECO:0008006" key="8">
    <source>
        <dbReference type="Google" id="ProtNLM"/>
    </source>
</evidence>
<name>A0A9W4TXV8_9ASCO</name>
<dbReference type="Proteomes" id="UP001152885">
    <property type="component" value="Unassembled WGS sequence"/>
</dbReference>
<evidence type="ECO:0000259" key="3">
    <source>
        <dbReference type="PROSITE" id="PS50003"/>
    </source>
</evidence>
<dbReference type="InterPro" id="IPR036964">
    <property type="entry name" value="RASGEF_cat_dom_sf"/>
</dbReference>
<dbReference type="Gene3D" id="2.30.29.30">
    <property type="entry name" value="Pleckstrin-homology domain (PH domain)/Phosphotyrosine-binding domain (PTB)"/>
    <property type="match status" value="1"/>
</dbReference>
<dbReference type="InterPro" id="IPR001895">
    <property type="entry name" value="RASGEF_cat_dom"/>
</dbReference>
<dbReference type="PROSITE" id="PS50212">
    <property type="entry name" value="RASGEF_NTER"/>
    <property type="match status" value="1"/>
</dbReference>
<feature type="domain" description="N-terminal Ras-GEF" evidence="4">
    <location>
        <begin position="883"/>
        <end position="1042"/>
    </location>
</feature>
<evidence type="ECO:0000313" key="7">
    <source>
        <dbReference type="Proteomes" id="UP001152885"/>
    </source>
</evidence>
<evidence type="ECO:0000259" key="4">
    <source>
        <dbReference type="PROSITE" id="PS50212"/>
    </source>
</evidence>
<dbReference type="SUPFAM" id="SSF48366">
    <property type="entry name" value="Ras GEF"/>
    <property type="match status" value="2"/>
</dbReference>
<dbReference type="PANTHER" id="PTHR23182">
    <property type="entry name" value="BREAKPOINT CLUSTER REGION PROTEIN BCR"/>
    <property type="match status" value="1"/>
</dbReference>
<feature type="domain" description="Rho-GAP" evidence="5">
    <location>
        <begin position="1541"/>
        <end position="1721"/>
    </location>
</feature>
<dbReference type="Pfam" id="PF00618">
    <property type="entry name" value="RasGEF_N"/>
    <property type="match status" value="1"/>
</dbReference>
<dbReference type="Gene3D" id="1.10.555.10">
    <property type="entry name" value="Rho GTPase activation protein"/>
    <property type="match status" value="1"/>
</dbReference>
<dbReference type="InterPro" id="IPR001849">
    <property type="entry name" value="PH_domain"/>
</dbReference>
<evidence type="ECO:0000256" key="2">
    <source>
        <dbReference type="PROSITE-ProRule" id="PRU00135"/>
    </source>
</evidence>
<dbReference type="InterPro" id="IPR037769">
    <property type="entry name" value="Abr/Bcr"/>
</dbReference>
<dbReference type="Pfam" id="PF00617">
    <property type="entry name" value="RasGEF"/>
    <property type="match status" value="1"/>
</dbReference>
<dbReference type="OrthoDB" id="79452at2759"/>
<dbReference type="PROSITE" id="PS50003">
    <property type="entry name" value="PH_DOMAIN"/>
    <property type="match status" value="1"/>
</dbReference>
<dbReference type="Gene3D" id="1.20.870.10">
    <property type="entry name" value="Son of sevenless (SoS) protein Chain: S domain 1"/>
    <property type="match status" value="1"/>
</dbReference>
<dbReference type="EMBL" id="CANTUO010000006">
    <property type="protein sequence ID" value="CAI5760388.1"/>
    <property type="molecule type" value="Genomic_DNA"/>
</dbReference>
<dbReference type="SMART" id="SM00324">
    <property type="entry name" value="RhoGAP"/>
    <property type="match status" value="1"/>
</dbReference>
<dbReference type="InterPro" id="IPR011993">
    <property type="entry name" value="PH-like_dom_sf"/>
</dbReference>
<comment type="caution">
    <text evidence="6">The sequence shown here is derived from an EMBL/GenBank/DDBJ whole genome shotgun (WGS) entry which is preliminary data.</text>
</comment>
<dbReference type="InterPro" id="IPR000198">
    <property type="entry name" value="RhoGAP_dom"/>
</dbReference>
<keyword evidence="7" id="KW-1185">Reference proteome</keyword>
<dbReference type="PROSITE" id="PS50238">
    <property type="entry name" value="RHOGAP"/>
    <property type="match status" value="1"/>
</dbReference>
<reference evidence="6" key="1">
    <citation type="submission" date="2022-12" db="EMBL/GenBank/DDBJ databases">
        <authorList>
            <person name="Brejova B."/>
        </authorList>
    </citation>
    <scope>NUCLEOTIDE SEQUENCE</scope>
</reference>
<dbReference type="GO" id="GO:0007264">
    <property type="term" value="P:small GTPase-mediated signal transduction"/>
    <property type="evidence" value="ECO:0007669"/>
    <property type="project" value="InterPro"/>
</dbReference>
<accession>A0A9W4TXV8</accession>
<proteinExistence type="predicted"/>
<keyword evidence="2" id="KW-0344">Guanine-nucleotide releasing factor</keyword>
<sequence length="1724" mass="200692">MRKIWSRKDKDKRKSLSNNLLSINSSNSNLNSVSYSDSSSRDDLSIKQVNNDYDHQSSIPKDNKDDLNSIQTDLTNSTTAYNGNNFNAYYNDKFTSINSNNSSTFLNHHSGKSSISATATTTTTATATTYTPSSANSLSNYEFSSLVEPDYDSKLIKNNWINGVLNNTEINESNLKLLRAELKGSYLYLYKPNSSLNIKNFKLNNDLKDFDEINSISEQTLNDSLPTIRKNSVFESNSISTVKSKPFKIYYQKTNLPHPELSYDFDSHVFINSFFNNGKNSLESIIHFLLFAMDPSDSHSVKTIIQTLPILPNFNETLTFISQYLELIFKGAFEGSYNKDLIQKRVLEFLNHIQQHFDGYLLKSDTAPSILKILEIISIDNNNDVSSFKQIMLQKQQTLIDLLNNTTQTSHLPFQYLNSEYFLKKINLIDFAKSISEVDLKFFKNWNSNIDKSLLLSSSINCDEYNKDSFYKKNPLIFNNDYHIHYLSRLLINHLFIENQSKTSSLEYKARLLEKWIDLGCLLDKSGNMSSWLGISSIILSLPILRLTKIWSLVSQDYIKLLKNDWSPVLFELDRRYLVNETTHIESSNNGLGESNIKDSYHIMAPRGLGKIYPREKVIPYFGDLVIKNNIENCDVYELESVWKKINYSFDRWNDYLNNLNNFDDIIRYNDDVLRRYDSMGFIFSNESLNQVLYLGVNNGSIKENNQPRIKETRDYEMESVLLSLIDLNCESFNLNKIMKYSLESEPELPENYLTKSYTNKNNSTISVNSIESESENDPSSKLPIFNNQYFKISLKNYDELVADGKKEGTPPPITVHNLVFSVDNFVMDTENKVNNFTIEDEEEETGLGIDVDNILNSEKFNTFPLSPNLRKQNSDKSLDESTKYIPKYATIDRLIDLLLLESEYFNEDVHIDLTEFRFVFLLNYSSFISTNELLNHLAYRFVNSGNAVVSIMHHQTDSIWTSDPTRISETDVDYSLLLKIQINILKVLILLLTNFYSNFSLDLNNKDKLIKLLRLFSNEILQWYNSNKIDNLLEKSFESLVIHYKKLKKLFVKKTYRPIEISKFDEYLTNEYKFNNSLHEVPSNRNLPSYTNILKVEKFLYKFNKVLTVFYKGIKAEDWIKIFKILENSFEKNNLLNYNLQKSNIPEDQMIISNIFHYFESLNERQLLLKQFPLVFRKLFKLNFKFKSYLLIQLTDSNITAEERIERMKTLLIMVKISKLKMDENLFVFEGKGNIPSCIETAIINVIYSPESRLYSSLWIKCCKFFDQNMEKFDDIDTILPKSVKLDDLQSSEPLLPCFGWIIENLIAINKCPSYYGQMINFNKRYLVFKLIKELSIEDPDEFDTYHDSKEFEFLLRLDETYHNDHHELIVFSDTKHGLFKEVLKMQYGILSIENKKKNHNEPMHTITKKTSNNSFKRQSLLYKTNSASRFKISGLFTKSRLSLGAERIINVDELPDPQVESKQKPVLILPLRNKKIFPVYIMPLCFKIDSDSNEEYFFQATNEDDLNDWLMKLNFANRHWFYSKLLNFKVTNNNITFGVPISYICKREQSSFPKFLQKIFEDIENNGLKDVGLYRISSSLSELNNTKSLIDKYGYLPDRQLDTHALTSLVKSYFRELPDALLTDEVITDFMKEKDGSIETYKIILGKLQTINYNTLRILIQHLNKISQFSEENKMTASNIATVIGPALTEASNLEILINNFGFMNLVLEKIILNFVEIFDDE</sequence>
<dbReference type="CDD" id="cd06224">
    <property type="entry name" value="REM"/>
    <property type="match status" value="1"/>
</dbReference>
<gene>
    <name evidence="6" type="ORF">CANVERA_P4898</name>
</gene>
<dbReference type="GO" id="GO:0005096">
    <property type="term" value="F:GTPase activator activity"/>
    <property type="evidence" value="ECO:0007669"/>
    <property type="project" value="UniProtKB-KW"/>
</dbReference>
<dbReference type="Gene3D" id="1.10.840.10">
    <property type="entry name" value="Ras guanine-nucleotide exchange factors catalytic domain"/>
    <property type="match status" value="1"/>
</dbReference>
<dbReference type="SUPFAM" id="SSF50729">
    <property type="entry name" value="PH domain-like"/>
    <property type="match status" value="1"/>
</dbReference>
<organism evidence="6 7">
    <name type="scientific">Candida verbasci</name>
    <dbReference type="NCBI Taxonomy" id="1227364"/>
    <lineage>
        <taxon>Eukaryota</taxon>
        <taxon>Fungi</taxon>
        <taxon>Dikarya</taxon>
        <taxon>Ascomycota</taxon>
        <taxon>Saccharomycotina</taxon>
        <taxon>Pichiomycetes</taxon>
        <taxon>Debaryomycetaceae</taxon>
        <taxon>Candida/Lodderomyces clade</taxon>
        <taxon>Candida</taxon>
    </lineage>
</organism>